<sequence length="370" mass="36690">MLSKLTFALAMATAITAAPTLNVRQSPCQDSYNACVAAGTPEVACSCTLAACLGEDNARNREYCASATANLPQPTTDAGIPGGCNPAHPGSCPTPSADAGIPGGCNPAHPGSCPTPTADADIPGGCNPAHPGSCPTPTADAGIPGGCNPAHPGSCPTPSADNGIPGGCNPAHPGSCPTPAPSADNGIPGGCNPAHPGSCPTPAPEADNGIPGGCNPAHPGSCPEGTPAPAPAPAPAAPGPKPIEGKKWTIDDVSRYCGEGNTGCDINFKINTGDKTTSCTIIRNPGSNASDESWYEQPCTSGEEGSDIRVSWGFAADGAPPFSVITVVWGGEVAWFGVNDVNGQLVSPSNPYGSGQWGSIGPEQVYTFNN</sequence>
<protein>
    <submittedName>
        <fullName evidence="3">Uncharacterized protein</fullName>
    </submittedName>
</protein>
<feature type="compositionally biased region" description="Pro residues" evidence="1">
    <location>
        <begin position="226"/>
        <end position="241"/>
    </location>
</feature>
<evidence type="ECO:0000313" key="3">
    <source>
        <dbReference type="EMBL" id="KAF6827079.1"/>
    </source>
</evidence>
<accession>A0A8H6K8P8</accession>
<proteinExistence type="predicted"/>
<evidence type="ECO:0000313" key="4">
    <source>
        <dbReference type="Proteomes" id="UP000639643"/>
    </source>
</evidence>
<dbReference type="EMBL" id="WIGM01000380">
    <property type="protein sequence ID" value="KAF6827079.1"/>
    <property type="molecule type" value="Genomic_DNA"/>
</dbReference>
<keyword evidence="4" id="KW-1185">Reference proteome</keyword>
<keyword evidence="2" id="KW-0732">Signal</keyword>
<feature type="chain" id="PRO_5034679116" evidence="2">
    <location>
        <begin position="18"/>
        <end position="370"/>
    </location>
</feature>
<dbReference type="Proteomes" id="UP000639643">
    <property type="component" value="Unassembled WGS sequence"/>
</dbReference>
<dbReference type="PANTHER" id="PTHR39602">
    <property type="entry name" value="ACW-9"/>
    <property type="match status" value="1"/>
</dbReference>
<evidence type="ECO:0000256" key="2">
    <source>
        <dbReference type="SAM" id="SignalP"/>
    </source>
</evidence>
<feature type="region of interest" description="Disordered" evidence="1">
    <location>
        <begin position="222"/>
        <end position="245"/>
    </location>
</feature>
<name>A0A8H6K8P8_9PEZI</name>
<gene>
    <name evidence="3" type="ORF">CMUS01_09168</name>
</gene>
<dbReference type="PANTHER" id="PTHR39602:SF2">
    <property type="entry name" value="ACW-9"/>
    <property type="match status" value="1"/>
</dbReference>
<comment type="caution">
    <text evidence="3">The sequence shown here is derived from an EMBL/GenBank/DDBJ whole genome shotgun (WGS) entry which is preliminary data.</text>
</comment>
<reference evidence="3" key="1">
    <citation type="journal article" date="2020" name="Phytopathology">
        <title>Genome Sequence Resources of Colletotrichum truncatum, C. plurivorum, C. musicola, and C. sojae: Four Species Pathogenic to Soybean (Glycine max).</title>
        <authorList>
            <person name="Rogerio F."/>
            <person name="Boufleur T.R."/>
            <person name="Ciampi-Guillardi M."/>
            <person name="Sukno S.A."/>
            <person name="Thon M.R."/>
            <person name="Massola Junior N.S."/>
            <person name="Baroncelli R."/>
        </authorList>
    </citation>
    <scope>NUCLEOTIDE SEQUENCE</scope>
    <source>
        <strain evidence="3">LFN0074</strain>
    </source>
</reference>
<feature type="signal peptide" evidence="2">
    <location>
        <begin position="1"/>
        <end position="17"/>
    </location>
</feature>
<dbReference type="OrthoDB" id="3836772at2759"/>
<organism evidence="3 4">
    <name type="scientific">Colletotrichum musicola</name>
    <dbReference type="NCBI Taxonomy" id="2175873"/>
    <lineage>
        <taxon>Eukaryota</taxon>
        <taxon>Fungi</taxon>
        <taxon>Dikarya</taxon>
        <taxon>Ascomycota</taxon>
        <taxon>Pezizomycotina</taxon>
        <taxon>Sordariomycetes</taxon>
        <taxon>Hypocreomycetidae</taxon>
        <taxon>Glomerellales</taxon>
        <taxon>Glomerellaceae</taxon>
        <taxon>Colletotrichum</taxon>
        <taxon>Colletotrichum orchidearum species complex</taxon>
    </lineage>
</organism>
<dbReference type="AlphaFoldDB" id="A0A8H6K8P8"/>
<evidence type="ECO:0000256" key="1">
    <source>
        <dbReference type="SAM" id="MobiDB-lite"/>
    </source>
</evidence>